<evidence type="ECO:0000259" key="3">
    <source>
        <dbReference type="Pfam" id="PF14226"/>
    </source>
</evidence>
<dbReference type="EMBL" id="KN654479">
    <property type="protein sequence ID" value="KHN25169.1"/>
    <property type="molecule type" value="Genomic_DNA"/>
</dbReference>
<dbReference type="InterPro" id="IPR027443">
    <property type="entry name" value="IPNS-like_sf"/>
</dbReference>
<dbReference type="SUPFAM" id="SSF51197">
    <property type="entry name" value="Clavaminate synthase-like"/>
    <property type="match status" value="1"/>
</dbReference>
<evidence type="ECO:0000313" key="4">
    <source>
        <dbReference type="EMBL" id="KHN25169.1"/>
    </source>
</evidence>
<keyword evidence="2" id="KW-0408">Iron</keyword>
<dbReference type="AlphaFoldDB" id="A0A0B2QYU2"/>
<dbReference type="Proteomes" id="UP000053555">
    <property type="component" value="Unassembled WGS sequence"/>
</dbReference>
<name>A0A0B2QYU2_GLYSO</name>
<reference evidence="4" key="1">
    <citation type="submission" date="2014-07" db="EMBL/GenBank/DDBJ databases">
        <title>Identification of a novel salt tolerance gene in wild soybean by whole-genome sequencing.</title>
        <authorList>
            <person name="Lam H.-M."/>
            <person name="Qi X."/>
            <person name="Li M.-W."/>
            <person name="Liu X."/>
            <person name="Xie M."/>
            <person name="Ni M."/>
            <person name="Xu X."/>
        </authorList>
    </citation>
    <scope>NUCLEOTIDE SEQUENCE [LARGE SCALE GENOMIC DNA]</scope>
    <source>
        <tissue evidence="4">Root</tissue>
    </source>
</reference>
<feature type="domain" description="Non-haem dioxygenase N-terminal" evidence="3">
    <location>
        <begin position="47"/>
        <end position="97"/>
    </location>
</feature>
<sequence length="106" mass="11574">MIVYTLHELKASDAGITKVPRIFAMLPEGVASAGQVSEERSHTQFRIPIIDLNDISGEISGDLSGMVVGIRKAADTVGFFQVVNHGMPVKLLEEMVQLRVSSTHKR</sequence>
<dbReference type="GO" id="GO:0046872">
    <property type="term" value="F:metal ion binding"/>
    <property type="evidence" value="ECO:0007669"/>
    <property type="project" value="UniProtKB-KW"/>
</dbReference>
<proteinExistence type="predicted"/>
<keyword evidence="1" id="KW-0479">Metal-binding</keyword>
<protein>
    <submittedName>
        <fullName evidence="4">Deacetoxyvindoline 4-hydroxylase</fullName>
    </submittedName>
</protein>
<evidence type="ECO:0000256" key="2">
    <source>
        <dbReference type="ARBA" id="ARBA00023004"/>
    </source>
</evidence>
<organism evidence="4">
    <name type="scientific">Glycine soja</name>
    <name type="common">Wild soybean</name>
    <dbReference type="NCBI Taxonomy" id="3848"/>
    <lineage>
        <taxon>Eukaryota</taxon>
        <taxon>Viridiplantae</taxon>
        <taxon>Streptophyta</taxon>
        <taxon>Embryophyta</taxon>
        <taxon>Tracheophyta</taxon>
        <taxon>Spermatophyta</taxon>
        <taxon>Magnoliopsida</taxon>
        <taxon>eudicotyledons</taxon>
        <taxon>Gunneridae</taxon>
        <taxon>Pentapetalae</taxon>
        <taxon>rosids</taxon>
        <taxon>fabids</taxon>
        <taxon>Fabales</taxon>
        <taxon>Fabaceae</taxon>
        <taxon>Papilionoideae</taxon>
        <taxon>50 kb inversion clade</taxon>
        <taxon>NPAAA clade</taxon>
        <taxon>indigoferoid/millettioid clade</taxon>
        <taxon>Phaseoleae</taxon>
        <taxon>Glycine</taxon>
        <taxon>Glycine subgen. Soja</taxon>
    </lineage>
</organism>
<evidence type="ECO:0000256" key="1">
    <source>
        <dbReference type="ARBA" id="ARBA00022723"/>
    </source>
</evidence>
<gene>
    <name evidence="4" type="ORF">glysoja_047032</name>
</gene>
<accession>A0A0B2QYU2</accession>
<dbReference type="Pfam" id="PF14226">
    <property type="entry name" value="DIOX_N"/>
    <property type="match status" value="1"/>
</dbReference>
<dbReference type="Gene3D" id="2.60.120.330">
    <property type="entry name" value="B-lactam Antibiotic, Isopenicillin N Synthase, Chain"/>
    <property type="match status" value="1"/>
</dbReference>
<dbReference type="InterPro" id="IPR026992">
    <property type="entry name" value="DIOX_N"/>
</dbReference>